<gene>
    <name evidence="3" type="ORF">GRI75_10030</name>
</gene>
<dbReference type="EMBL" id="WTYK01000005">
    <property type="protein sequence ID" value="MXP41977.1"/>
    <property type="molecule type" value="Genomic_DNA"/>
</dbReference>
<dbReference type="InterPro" id="IPR025419">
    <property type="entry name" value="DUF4142"/>
</dbReference>
<accession>A0A6I4UX98</accession>
<sequence>MTKQILFATAGALALALAGCGDAEEEAPMEDTAAADQTSVAADDMAAQPQTAQQFVDAVAGSDMYEIEASRLAQENGTSEGVKSFAQMMIDDHTSSSTKLKDAAAQATGVTVNPQMTPKQQQDLQALRDAGENFDQTYAQQQVAAHEATLALLQGYAANGDNEALKAFAQETATVVEGHLTQARELP</sequence>
<name>A0A6I4UX98_9SPHN</name>
<evidence type="ECO:0000256" key="1">
    <source>
        <dbReference type="SAM" id="SignalP"/>
    </source>
</evidence>
<evidence type="ECO:0000259" key="2">
    <source>
        <dbReference type="Pfam" id="PF13628"/>
    </source>
</evidence>
<dbReference type="PANTHER" id="PTHR38593:SF1">
    <property type="entry name" value="BLR2558 PROTEIN"/>
    <property type="match status" value="1"/>
</dbReference>
<feature type="chain" id="PRO_5026066895" evidence="1">
    <location>
        <begin position="24"/>
        <end position="187"/>
    </location>
</feature>
<dbReference type="Gene3D" id="1.20.1260.10">
    <property type="match status" value="1"/>
</dbReference>
<organism evidence="3 4">
    <name type="scientific">Croceibacterium soli</name>
    <dbReference type="NCBI Taxonomy" id="1739690"/>
    <lineage>
        <taxon>Bacteria</taxon>
        <taxon>Pseudomonadati</taxon>
        <taxon>Pseudomonadota</taxon>
        <taxon>Alphaproteobacteria</taxon>
        <taxon>Sphingomonadales</taxon>
        <taxon>Erythrobacteraceae</taxon>
        <taxon>Croceibacterium</taxon>
    </lineage>
</organism>
<keyword evidence="4" id="KW-1185">Reference proteome</keyword>
<evidence type="ECO:0000313" key="3">
    <source>
        <dbReference type="EMBL" id="MXP41977.1"/>
    </source>
</evidence>
<protein>
    <submittedName>
        <fullName evidence="3">DUF4142 domain-containing protein</fullName>
    </submittedName>
</protein>
<proteinExistence type="predicted"/>
<dbReference type="PANTHER" id="PTHR38593">
    <property type="entry name" value="BLR2558 PROTEIN"/>
    <property type="match status" value="1"/>
</dbReference>
<dbReference type="RefSeq" id="WP_160746837.1">
    <property type="nucleotide sequence ID" value="NZ_WTYK01000005.1"/>
</dbReference>
<feature type="signal peptide" evidence="1">
    <location>
        <begin position="1"/>
        <end position="23"/>
    </location>
</feature>
<dbReference type="InterPro" id="IPR012347">
    <property type="entry name" value="Ferritin-like"/>
</dbReference>
<feature type="domain" description="DUF4142" evidence="2">
    <location>
        <begin position="51"/>
        <end position="186"/>
    </location>
</feature>
<dbReference type="Pfam" id="PF13628">
    <property type="entry name" value="DUF4142"/>
    <property type="match status" value="1"/>
</dbReference>
<dbReference type="OrthoDB" id="8005547at2"/>
<comment type="caution">
    <text evidence="3">The sequence shown here is derived from an EMBL/GenBank/DDBJ whole genome shotgun (WGS) entry which is preliminary data.</text>
</comment>
<dbReference type="Proteomes" id="UP000469159">
    <property type="component" value="Unassembled WGS sequence"/>
</dbReference>
<dbReference type="PROSITE" id="PS51257">
    <property type="entry name" value="PROKAR_LIPOPROTEIN"/>
    <property type="match status" value="1"/>
</dbReference>
<evidence type="ECO:0000313" key="4">
    <source>
        <dbReference type="Proteomes" id="UP000469159"/>
    </source>
</evidence>
<reference evidence="3 4" key="1">
    <citation type="submission" date="2019-12" db="EMBL/GenBank/DDBJ databases">
        <title>Genomic-based taxomic classification of the family Erythrobacteraceae.</title>
        <authorList>
            <person name="Xu L."/>
        </authorList>
    </citation>
    <scope>NUCLEOTIDE SEQUENCE [LARGE SCALE GENOMIC DNA]</scope>
    <source>
        <strain evidence="3 4">MCCC 1K02066</strain>
    </source>
</reference>
<keyword evidence="1" id="KW-0732">Signal</keyword>
<dbReference type="AlphaFoldDB" id="A0A6I4UX98"/>